<comment type="similarity">
    <text evidence="2 3">Belongs to the small heat shock protein (HSP20) family.</text>
</comment>
<dbReference type="InterPro" id="IPR002068">
    <property type="entry name" value="A-crystallin/Hsp20_dom"/>
</dbReference>
<dbReference type="InParanoid" id="A0A1S3JC25"/>
<dbReference type="CDD" id="cd06526">
    <property type="entry name" value="metazoan_ACD"/>
    <property type="match status" value="1"/>
</dbReference>
<evidence type="ECO:0000256" key="2">
    <source>
        <dbReference type="PROSITE-ProRule" id="PRU00285"/>
    </source>
</evidence>
<accession>A0A1S3JC25</accession>
<dbReference type="STRING" id="7574.A0A1S3JC25"/>
<evidence type="ECO:0000259" key="4">
    <source>
        <dbReference type="PROSITE" id="PS01031"/>
    </source>
</evidence>
<proteinExistence type="inferred from homology"/>
<dbReference type="GO" id="GO:0042026">
    <property type="term" value="P:protein refolding"/>
    <property type="evidence" value="ECO:0007669"/>
    <property type="project" value="TreeGrafter"/>
</dbReference>
<dbReference type="InterPro" id="IPR008978">
    <property type="entry name" value="HSP20-like_chaperone"/>
</dbReference>
<evidence type="ECO:0000313" key="6">
    <source>
        <dbReference type="RefSeq" id="XP_013407878.1"/>
    </source>
</evidence>
<evidence type="ECO:0000256" key="1">
    <source>
        <dbReference type="ARBA" id="ARBA00023016"/>
    </source>
</evidence>
<dbReference type="PANTHER" id="PTHR45640">
    <property type="entry name" value="HEAT SHOCK PROTEIN HSP-12.2-RELATED"/>
    <property type="match status" value="1"/>
</dbReference>
<dbReference type="GO" id="GO:0009408">
    <property type="term" value="P:response to heat"/>
    <property type="evidence" value="ECO:0007669"/>
    <property type="project" value="TreeGrafter"/>
</dbReference>
<dbReference type="RefSeq" id="XP_013407878.1">
    <property type="nucleotide sequence ID" value="XM_013552424.2"/>
</dbReference>
<dbReference type="GeneID" id="106171908"/>
<organism evidence="5 6">
    <name type="scientific">Lingula anatina</name>
    <name type="common">Brachiopod</name>
    <name type="synonym">Lingula unguis</name>
    <dbReference type="NCBI Taxonomy" id="7574"/>
    <lineage>
        <taxon>Eukaryota</taxon>
        <taxon>Metazoa</taxon>
        <taxon>Spiralia</taxon>
        <taxon>Lophotrochozoa</taxon>
        <taxon>Brachiopoda</taxon>
        <taxon>Linguliformea</taxon>
        <taxon>Lingulata</taxon>
        <taxon>Lingulida</taxon>
        <taxon>Linguloidea</taxon>
        <taxon>Lingulidae</taxon>
        <taxon>Lingula</taxon>
    </lineage>
</organism>
<dbReference type="GO" id="GO:0051082">
    <property type="term" value="F:unfolded protein binding"/>
    <property type="evidence" value="ECO:0007669"/>
    <property type="project" value="TreeGrafter"/>
</dbReference>
<dbReference type="OMA" id="CENMANR"/>
<reference evidence="6" key="1">
    <citation type="submission" date="2025-08" db="UniProtKB">
        <authorList>
            <consortium name="RefSeq"/>
        </authorList>
    </citation>
    <scope>IDENTIFICATION</scope>
    <source>
        <tissue evidence="6">Gonads</tissue>
    </source>
</reference>
<dbReference type="Gene3D" id="2.60.40.790">
    <property type="match status" value="1"/>
</dbReference>
<dbReference type="PANTHER" id="PTHR45640:SF13">
    <property type="entry name" value="HEAT SHOCK PROTEIN 22-RELATED"/>
    <property type="match status" value="1"/>
</dbReference>
<keyword evidence="5" id="KW-1185">Reference proteome</keyword>
<evidence type="ECO:0000313" key="5">
    <source>
        <dbReference type="Proteomes" id="UP000085678"/>
    </source>
</evidence>
<dbReference type="GO" id="GO:0005737">
    <property type="term" value="C:cytoplasm"/>
    <property type="evidence" value="ECO:0007669"/>
    <property type="project" value="TreeGrafter"/>
</dbReference>
<dbReference type="OrthoDB" id="1431247at2759"/>
<feature type="domain" description="SHSP" evidence="4">
    <location>
        <begin position="86"/>
        <end position="193"/>
    </location>
</feature>
<dbReference type="KEGG" id="lak:106171908"/>
<gene>
    <name evidence="6" type="primary">LOC106171908</name>
</gene>
<keyword evidence="1" id="KW-0346">Stress response</keyword>
<protein>
    <submittedName>
        <fullName evidence="6">Protein lethal(2)essential for life</fullName>
    </submittedName>
</protein>
<dbReference type="SUPFAM" id="SSF49764">
    <property type="entry name" value="HSP20-like chaperones"/>
    <property type="match status" value="1"/>
</dbReference>
<dbReference type="Proteomes" id="UP000085678">
    <property type="component" value="Unplaced"/>
</dbReference>
<dbReference type="PROSITE" id="PS01031">
    <property type="entry name" value="SHSP"/>
    <property type="match status" value="1"/>
</dbReference>
<dbReference type="AlphaFoldDB" id="A0A1S3JC25"/>
<sequence length="202" mass="23424">MLRAIVPKSLGNKGQYLRCAVTGDPVVCKRGLKRWVPMIRPQRHRGPWWADSWPGTGLDNLIHDPFRETERVMNQLWKNAFDPPYYVRGLARTDVQLKYDDKVFQIELDVSDFAPEEIEVKISDNTLVIKGEHTDKEDKHGLVARQFLRQFAIPEDVDVDSFESLLNDDGSMIVKAQVNRPVPNERVIEIKKQQKETEDKKE</sequence>
<dbReference type="FunCoup" id="A0A1S3JC25">
    <property type="interactions" value="216"/>
</dbReference>
<dbReference type="InterPro" id="IPR001436">
    <property type="entry name" value="Alpha-crystallin/sHSP_animal"/>
</dbReference>
<evidence type="ECO:0000256" key="3">
    <source>
        <dbReference type="RuleBase" id="RU003616"/>
    </source>
</evidence>
<dbReference type="GO" id="GO:0005634">
    <property type="term" value="C:nucleus"/>
    <property type="evidence" value="ECO:0007669"/>
    <property type="project" value="TreeGrafter"/>
</dbReference>
<dbReference type="PRINTS" id="PR00299">
    <property type="entry name" value="ACRYSTALLIN"/>
</dbReference>
<name>A0A1S3JC25_LINAN</name>
<dbReference type="Pfam" id="PF00011">
    <property type="entry name" value="HSP20"/>
    <property type="match status" value="1"/>
</dbReference>